<reference evidence="6 7" key="1">
    <citation type="journal article" date="2020" name="Nat. Food">
        <title>A phased Vanilla planifolia genome enables genetic improvement of flavour and production.</title>
        <authorList>
            <person name="Hasing T."/>
            <person name="Tang H."/>
            <person name="Brym M."/>
            <person name="Khazi F."/>
            <person name="Huang T."/>
            <person name="Chambers A.H."/>
        </authorList>
    </citation>
    <scope>NUCLEOTIDE SEQUENCE [LARGE SCALE GENOMIC DNA]</scope>
    <source>
        <tissue evidence="4">Leaf</tissue>
    </source>
</reference>
<dbReference type="FunFam" id="1.25.40.10:FF:000366">
    <property type="entry name" value="Pentatricopeptide (PPR) repeat-containing protein"/>
    <property type="match status" value="1"/>
</dbReference>
<dbReference type="PANTHER" id="PTHR47926:SF370">
    <property type="entry name" value="DYW DOMAIN-CONTAINING PROTEIN"/>
    <property type="match status" value="1"/>
</dbReference>
<feature type="repeat" description="PPR" evidence="2">
    <location>
        <begin position="108"/>
        <end position="142"/>
    </location>
</feature>
<dbReference type="NCBIfam" id="TIGR00756">
    <property type="entry name" value="PPR"/>
    <property type="match status" value="2"/>
</dbReference>
<gene>
    <name evidence="5" type="ORF">HPP92_018022</name>
    <name evidence="4" type="ORF">HPP92_018589</name>
</gene>
<dbReference type="InterPro" id="IPR046960">
    <property type="entry name" value="PPR_At4g14850-like_plant"/>
</dbReference>
<dbReference type="FunFam" id="1.25.40.10:FF:000031">
    <property type="entry name" value="Pentatricopeptide repeat-containing protein mitochondrial"/>
    <property type="match status" value="1"/>
</dbReference>
<feature type="domain" description="DYW" evidence="3">
    <location>
        <begin position="336"/>
        <end position="405"/>
    </location>
</feature>
<proteinExistence type="predicted"/>
<dbReference type="InterPro" id="IPR046848">
    <property type="entry name" value="E_motif"/>
</dbReference>
<dbReference type="InterPro" id="IPR032867">
    <property type="entry name" value="DYW_dom"/>
</dbReference>
<dbReference type="Proteomes" id="UP000639772">
    <property type="component" value="Chromosome 9"/>
</dbReference>
<dbReference type="Pfam" id="PF20431">
    <property type="entry name" value="E_motif"/>
    <property type="match status" value="1"/>
</dbReference>
<evidence type="ECO:0000259" key="3">
    <source>
        <dbReference type="Pfam" id="PF14432"/>
    </source>
</evidence>
<dbReference type="InterPro" id="IPR011990">
    <property type="entry name" value="TPR-like_helical_dom_sf"/>
</dbReference>
<evidence type="ECO:0000256" key="1">
    <source>
        <dbReference type="ARBA" id="ARBA00022737"/>
    </source>
</evidence>
<evidence type="ECO:0000313" key="4">
    <source>
        <dbReference type="EMBL" id="KAG0467009.1"/>
    </source>
</evidence>
<dbReference type="OrthoDB" id="185373at2759"/>
<comment type="caution">
    <text evidence="4">The sequence shown here is derived from an EMBL/GenBank/DDBJ whole genome shotgun (WGS) entry which is preliminary data.</text>
</comment>
<name>A0A835QCB3_VANPL</name>
<feature type="repeat" description="PPR" evidence="2">
    <location>
        <begin position="5"/>
        <end position="40"/>
    </location>
</feature>
<dbReference type="Pfam" id="PF14432">
    <property type="entry name" value="DYW_deaminase"/>
    <property type="match status" value="1"/>
</dbReference>
<dbReference type="EMBL" id="JADCNL010000009">
    <property type="protein sequence ID" value="KAG0467009.1"/>
    <property type="molecule type" value="Genomic_DNA"/>
</dbReference>
<keyword evidence="1" id="KW-0677">Repeat</keyword>
<dbReference type="GO" id="GO:0003723">
    <property type="term" value="F:RNA binding"/>
    <property type="evidence" value="ECO:0007669"/>
    <property type="project" value="InterPro"/>
</dbReference>
<dbReference type="GO" id="GO:0009451">
    <property type="term" value="P:RNA modification"/>
    <property type="evidence" value="ECO:0007669"/>
    <property type="project" value="InterPro"/>
</dbReference>
<accession>A0A835QCB3</accession>
<dbReference type="Proteomes" id="UP000636800">
    <property type="component" value="Unassembled WGS sequence"/>
</dbReference>
<evidence type="ECO:0000313" key="7">
    <source>
        <dbReference type="Proteomes" id="UP000639772"/>
    </source>
</evidence>
<dbReference type="Pfam" id="PF13041">
    <property type="entry name" value="PPR_2"/>
    <property type="match status" value="2"/>
</dbReference>
<evidence type="ECO:0000313" key="6">
    <source>
        <dbReference type="Proteomes" id="UP000636800"/>
    </source>
</evidence>
<dbReference type="Gene3D" id="1.25.40.10">
    <property type="entry name" value="Tetratricopeptide repeat domain"/>
    <property type="match status" value="2"/>
</dbReference>
<dbReference type="GO" id="GO:0008270">
    <property type="term" value="F:zinc ion binding"/>
    <property type="evidence" value="ECO:0007669"/>
    <property type="project" value="InterPro"/>
</dbReference>
<dbReference type="PROSITE" id="PS51375">
    <property type="entry name" value="PPR"/>
    <property type="match status" value="2"/>
</dbReference>
<protein>
    <recommendedName>
        <fullName evidence="3">DYW domain-containing protein</fullName>
    </recommendedName>
</protein>
<keyword evidence="6" id="KW-1185">Reference proteome</keyword>
<dbReference type="InterPro" id="IPR002885">
    <property type="entry name" value="PPR_rpt"/>
</dbReference>
<dbReference type="AlphaFoldDB" id="A0A835QCB3"/>
<evidence type="ECO:0000256" key="2">
    <source>
        <dbReference type="PROSITE-ProRule" id="PRU00708"/>
    </source>
</evidence>
<organism evidence="4 6">
    <name type="scientific">Vanilla planifolia</name>
    <name type="common">Vanilla</name>
    <dbReference type="NCBI Taxonomy" id="51239"/>
    <lineage>
        <taxon>Eukaryota</taxon>
        <taxon>Viridiplantae</taxon>
        <taxon>Streptophyta</taxon>
        <taxon>Embryophyta</taxon>
        <taxon>Tracheophyta</taxon>
        <taxon>Spermatophyta</taxon>
        <taxon>Magnoliopsida</taxon>
        <taxon>Liliopsida</taxon>
        <taxon>Asparagales</taxon>
        <taxon>Orchidaceae</taxon>
        <taxon>Vanilloideae</taxon>
        <taxon>Vanilleae</taxon>
        <taxon>Vanilla</taxon>
    </lineage>
</organism>
<evidence type="ECO:0000313" key="5">
    <source>
        <dbReference type="EMBL" id="KAG0468694.1"/>
    </source>
</evidence>
<dbReference type="PANTHER" id="PTHR47926">
    <property type="entry name" value="PENTATRICOPEPTIDE REPEAT-CONTAINING PROTEIN"/>
    <property type="match status" value="1"/>
</dbReference>
<dbReference type="EMBL" id="JADCNM010000009">
    <property type="protein sequence ID" value="KAG0468694.1"/>
    <property type="molecule type" value="Genomic_DNA"/>
</dbReference>
<sequence length="405" mass="45268">MDARNVVTWNAIFGAYIQNGMEEESLKLFVMMLREDDVRPDWVTFVRLIAAAADMGALKIGTQIISHTMKLGLNISNTSVANGIITMYSKSGKISEAQQVFDSIAEKDLVSWNAMITSYAQHGLGKKAVETFDKMLFEGFKPDFISYVAVLSGCSHSGLVTQGKFYFNQMTQLHAIAPGIEHFACMVDLLARAGFLEEAKNLIQSMPMQPTSEVWGALLGACKIHKNAEIADYAAQHLLPLDSNDSGSYILLAKLYADVGCYQNSAGVWKLMKERGIRKKPGCSWIEVENRIHVFIADDISHPQIDVILTFVEELIDRISAVGYATHSSCSRSARHHSEKLALAFGLMSLPQWMPIHIMKNLRICSDCHTMIKLVSLVCEREFVVRDAIRFHHFNAGSCSCREYW</sequence>
<dbReference type="Pfam" id="PF01535">
    <property type="entry name" value="PPR"/>
    <property type="match status" value="2"/>
</dbReference>